<dbReference type="InterPro" id="IPR006600">
    <property type="entry name" value="HTH_CenpB_DNA-bd_dom"/>
</dbReference>
<protein>
    <recommendedName>
        <fullName evidence="2">HTH CENPB-type domain-containing protein</fullName>
    </recommendedName>
</protein>
<sequence>LMDYINKLLDCGIPLIVRMVRNFALKILKKPPGKNWMHYFIKYYYKNLKSAYLIGLNLEYKKADSIFRIQKFFNLISFFNCFIYSFII</sequence>
<evidence type="ECO:0000313" key="4">
    <source>
        <dbReference type="Proteomes" id="UP000800092"/>
    </source>
</evidence>
<organism evidence="3 4">
    <name type="scientific">Viridothelium virens</name>
    <name type="common">Speckled blister lichen</name>
    <name type="synonym">Trypethelium virens</name>
    <dbReference type="NCBI Taxonomy" id="1048519"/>
    <lineage>
        <taxon>Eukaryota</taxon>
        <taxon>Fungi</taxon>
        <taxon>Dikarya</taxon>
        <taxon>Ascomycota</taxon>
        <taxon>Pezizomycotina</taxon>
        <taxon>Dothideomycetes</taxon>
        <taxon>Dothideomycetes incertae sedis</taxon>
        <taxon>Trypetheliales</taxon>
        <taxon>Trypetheliaceae</taxon>
        <taxon>Viridothelium</taxon>
    </lineage>
</organism>
<reference evidence="3" key="1">
    <citation type="journal article" date="2020" name="Stud. Mycol.">
        <title>101 Dothideomycetes genomes: a test case for predicting lifestyles and emergence of pathogens.</title>
        <authorList>
            <person name="Haridas S."/>
            <person name="Albert R."/>
            <person name="Binder M."/>
            <person name="Bloem J."/>
            <person name="Labutti K."/>
            <person name="Salamov A."/>
            <person name="Andreopoulos B."/>
            <person name="Baker S."/>
            <person name="Barry K."/>
            <person name="Bills G."/>
            <person name="Bluhm B."/>
            <person name="Cannon C."/>
            <person name="Castanera R."/>
            <person name="Culley D."/>
            <person name="Daum C."/>
            <person name="Ezra D."/>
            <person name="Gonzalez J."/>
            <person name="Henrissat B."/>
            <person name="Kuo A."/>
            <person name="Liang C."/>
            <person name="Lipzen A."/>
            <person name="Lutzoni F."/>
            <person name="Magnuson J."/>
            <person name="Mondo S."/>
            <person name="Nolan M."/>
            <person name="Ohm R."/>
            <person name="Pangilinan J."/>
            <person name="Park H.-J."/>
            <person name="Ramirez L."/>
            <person name="Alfaro M."/>
            <person name="Sun H."/>
            <person name="Tritt A."/>
            <person name="Yoshinaga Y."/>
            <person name="Zwiers L.-H."/>
            <person name="Turgeon B."/>
            <person name="Goodwin S."/>
            <person name="Spatafora J."/>
            <person name="Crous P."/>
            <person name="Grigoriev I."/>
        </authorList>
    </citation>
    <scope>NUCLEOTIDE SEQUENCE</scope>
    <source>
        <strain evidence="3">Tuck. ex Michener</strain>
    </source>
</reference>
<proteinExistence type="predicted"/>
<dbReference type="AlphaFoldDB" id="A0A6A6GRU3"/>
<evidence type="ECO:0000313" key="3">
    <source>
        <dbReference type="EMBL" id="KAF2228397.1"/>
    </source>
</evidence>
<accession>A0A6A6GRU3</accession>
<keyword evidence="4" id="KW-1185">Reference proteome</keyword>
<evidence type="ECO:0000256" key="1">
    <source>
        <dbReference type="ARBA" id="ARBA00023125"/>
    </source>
</evidence>
<dbReference type="OrthoDB" id="3942738at2759"/>
<evidence type="ECO:0000259" key="2">
    <source>
        <dbReference type="PROSITE" id="PS51253"/>
    </source>
</evidence>
<feature type="domain" description="HTH CENPB-type" evidence="2">
    <location>
        <begin position="1"/>
        <end position="50"/>
    </location>
</feature>
<dbReference type="GO" id="GO:0003677">
    <property type="term" value="F:DNA binding"/>
    <property type="evidence" value="ECO:0007669"/>
    <property type="project" value="UniProtKB-KW"/>
</dbReference>
<feature type="non-terminal residue" evidence="3">
    <location>
        <position position="1"/>
    </location>
</feature>
<dbReference type="Proteomes" id="UP000800092">
    <property type="component" value="Unassembled WGS sequence"/>
</dbReference>
<keyword evidence="1" id="KW-0238">DNA-binding</keyword>
<name>A0A6A6GRU3_VIRVR</name>
<dbReference type="EMBL" id="ML992002">
    <property type="protein sequence ID" value="KAF2228397.1"/>
    <property type="molecule type" value="Genomic_DNA"/>
</dbReference>
<gene>
    <name evidence="3" type="ORF">EV356DRAFT_457994</name>
</gene>
<dbReference type="PROSITE" id="PS51253">
    <property type="entry name" value="HTH_CENPB"/>
    <property type="match status" value="1"/>
</dbReference>